<dbReference type="PANTHER" id="PTHR12260">
    <property type="entry name" value="DAMAGE-CONTROL PHOSPHATASE ARMT1"/>
    <property type="match status" value="1"/>
</dbReference>
<gene>
    <name evidence="12" type="primary">106063722</name>
</gene>
<dbReference type="Proteomes" id="UP000076420">
    <property type="component" value="Unassembled WGS sequence"/>
</dbReference>
<evidence type="ECO:0000256" key="10">
    <source>
        <dbReference type="RuleBase" id="RU367030"/>
    </source>
</evidence>
<comment type="cofactor">
    <cofactor evidence="10">
        <name>Mn(2+)</name>
        <dbReference type="ChEBI" id="CHEBI:29035"/>
    </cofactor>
    <cofactor evidence="10">
        <name>Ni(2+)</name>
        <dbReference type="ChEBI" id="CHEBI:49786"/>
    </cofactor>
</comment>
<dbReference type="EnsemblMetazoa" id="BGLB006360-RB">
    <property type="protein sequence ID" value="BGLB006360-PB"/>
    <property type="gene ID" value="BGLB006360"/>
</dbReference>
<protein>
    <recommendedName>
        <fullName evidence="10">Sugar phosphate phosphatase</fullName>
        <ecNumber evidence="10">2.1.1.-</ecNumber>
        <ecNumber evidence="10">3.1.3.-</ecNumber>
    </recommendedName>
</protein>
<proteinExistence type="inferred from homology"/>
<accession>A0A2C9JQG7</accession>
<comment type="domain">
    <text evidence="10">Subfamily III proteins have a conserved RTxK motif about 40-50 residues from the C-terminus; the threonine may be replaced by serine or cysteine.</text>
</comment>
<dbReference type="GO" id="GO:0097023">
    <property type="term" value="F:fructose 6-phosphate aldolase activity"/>
    <property type="evidence" value="ECO:0007669"/>
    <property type="project" value="RHEA"/>
</dbReference>
<dbReference type="OrthoDB" id="541375at2759"/>
<dbReference type="Gene3D" id="3.40.50.10880">
    <property type="entry name" value="Uncharacterised protein PF01937, DUF89, domain 3"/>
    <property type="match status" value="1"/>
</dbReference>
<feature type="domain" description="Damage-control phosphatase ARMT1-like metal-binding" evidence="11">
    <location>
        <begin position="23"/>
        <end position="419"/>
    </location>
</feature>
<dbReference type="InterPro" id="IPR036075">
    <property type="entry name" value="ARMT-1-like_metal-bd_sf"/>
</dbReference>
<dbReference type="KEGG" id="bgt:106063722"/>
<dbReference type="VEuPathDB" id="VectorBase:BGLAX_036639"/>
<evidence type="ECO:0000256" key="9">
    <source>
        <dbReference type="ARBA" id="ARBA00048809"/>
    </source>
</evidence>
<dbReference type="GO" id="GO:0006974">
    <property type="term" value="P:DNA damage response"/>
    <property type="evidence" value="ECO:0007669"/>
    <property type="project" value="TreeGrafter"/>
</dbReference>
<comment type="catalytic activity">
    <reaction evidence="1 10">
        <text>L-glutamyl-[protein] + S-adenosyl-L-methionine = [protein]-L-glutamate 5-O-methyl ester + S-adenosyl-L-homocysteine</text>
        <dbReference type="Rhea" id="RHEA:24452"/>
        <dbReference type="Rhea" id="RHEA-COMP:10208"/>
        <dbReference type="Rhea" id="RHEA-COMP:10311"/>
        <dbReference type="ChEBI" id="CHEBI:29973"/>
        <dbReference type="ChEBI" id="CHEBI:57856"/>
        <dbReference type="ChEBI" id="CHEBI:59789"/>
        <dbReference type="ChEBI" id="CHEBI:82795"/>
    </reaction>
</comment>
<organism evidence="12 13">
    <name type="scientific">Biomphalaria glabrata</name>
    <name type="common">Bloodfluke planorb</name>
    <name type="synonym">Freshwater snail</name>
    <dbReference type="NCBI Taxonomy" id="6526"/>
    <lineage>
        <taxon>Eukaryota</taxon>
        <taxon>Metazoa</taxon>
        <taxon>Spiralia</taxon>
        <taxon>Lophotrochozoa</taxon>
        <taxon>Mollusca</taxon>
        <taxon>Gastropoda</taxon>
        <taxon>Heterobranchia</taxon>
        <taxon>Euthyneura</taxon>
        <taxon>Panpulmonata</taxon>
        <taxon>Hygrophila</taxon>
        <taxon>Lymnaeoidea</taxon>
        <taxon>Planorbidae</taxon>
        <taxon>Biomphalaria</taxon>
    </lineage>
</organism>
<evidence type="ECO:0000256" key="2">
    <source>
        <dbReference type="ARBA" id="ARBA00001326"/>
    </source>
</evidence>
<keyword evidence="5 10" id="KW-0479">Metal-binding</keyword>
<dbReference type="GO" id="GO:0016462">
    <property type="term" value="F:pyrophosphatase activity"/>
    <property type="evidence" value="ECO:0007669"/>
    <property type="project" value="UniProtKB-ARBA"/>
</dbReference>
<dbReference type="GO" id="GO:0005634">
    <property type="term" value="C:nucleus"/>
    <property type="evidence" value="ECO:0007669"/>
    <property type="project" value="TreeGrafter"/>
</dbReference>
<comment type="catalytic activity">
    <reaction evidence="9 10">
        <text>beta-D-fructose 6-phosphate = dihydroxyacetone + D-glyceraldehyde 3-phosphate</text>
        <dbReference type="Rhea" id="RHEA:28002"/>
        <dbReference type="ChEBI" id="CHEBI:16016"/>
        <dbReference type="ChEBI" id="CHEBI:57634"/>
        <dbReference type="ChEBI" id="CHEBI:59776"/>
    </reaction>
</comment>
<keyword evidence="7 10" id="KW-0464">Manganese</keyword>
<dbReference type="RefSeq" id="XP_013077617.2">
    <property type="nucleotide sequence ID" value="XM_013222163.2"/>
</dbReference>
<dbReference type="GO" id="GO:0030643">
    <property type="term" value="P:intracellular phosphate ion homeostasis"/>
    <property type="evidence" value="ECO:0007669"/>
    <property type="project" value="UniProtKB-ARBA"/>
</dbReference>
<dbReference type="PANTHER" id="PTHR12260:SF6">
    <property type="entry name" value="DAMAGE-CONTROL PHOSPHATASE ARMT1"/>
    <property type="match status" value="1"/>
</dbReference>
<comment type="catalytic activity">
    <reaction evidence="2 10">
        <text>beta-D-fructose 1-phosphate + H2O = D-fructose + phosphate</text>
        <dbReference type="Rhea" id="RHEA:35603"/>
        <dbReference type="ChEBI" id="CHEBI:15377"/>
        <dbReference type="ChEBI" id="CHEBI:37721"/>
        <dbReference type="ChEBI" id="CHEBI:43474"/>
        <dbReference type="ChEBI" id="CHEBI:138881"/>
    </reaction>
</comment>
<comment type="similarity">
    <text evidence="3 10">Belongs to the damage-control phosphatase family. Sugar phosphate phosphatase III subfamily.</text>
</comment>
<evidence type="ECO:0000256" key="3">
    <source>
        <dbReference type="ARBA" id="ARBA00009519"/>
    </source>
</evidence>
<evidence type="ECO:0000256" key="6">
    <source>
        <dbReference type="ARBA" id="ARBA00022801"/>
    </source>
</evidence>
<dbReference type="EC" id="3.1.3.-" evidence="10"/>
<keyword evidence="6 10" id="KW-0378">Hydrolase</keyword>
<dbReference type="EC" id="2.1.1.-" evidence="10"/>
<dbReference type="SUPFAM" id="SSF111321">
    <property type="entry name" value="AF1104-like"/>
    <property type="match status" value="1"/>
</dbReference>
<reference evidence="12" key="1">
    <citation type="submission" date="2020-05" db="UniProtKB">
        <authorList>
            <consortium name="EnsemblMetazoa"/>
        </authorList>
    </citation>
    <scope>IDENTIFICATION</scope>
    <source>
        <strain evidence="12">BB02</strain>
    </source>
</reference>
<evidence type="ECO:0000259" key="11">
    <source>
        <dbReference type="Pfam" id="PF01937"/>
    </source>
</evidence>
<keyword evidence="10" id="KW-0489">Methyltransferase</keyword>
<dbReference type="Pfam" id="PF01937">
    <property type="entry name" value="ARMT1-like_dom"/>
    <property type="match status" value="1"/>
</dbReference>
<keyword evidence="4" id="KW-0533">Nickel</keyword>
<dbReference type="AlphaFoldDB" id="A0A2C9JQG7"/>
<dbReference type="InterPro" id="IPR002791">
    <property type="entry name" value="ARMT1-like_metal-bd"/>
</dbReference>
<evidence type="ECO:0000256" key="7">
    <source>
        <dbReference type="ARBA" id="ARBA00023211"/>
    </source>
</evidence>
<evidence type="ECO:0000256" key="5">
    <source>
        <dbReference type="ARBA" id="ARBA00022723"/>
    </source>
</evidence>
<sequence>MGPVTVVPPPLSAKNVDSFAYPTMKDRIPVIISRIVDNLTRNRDKIIKDYPGEDSLTELKVIIGAMSQLRYEVMTNKPAAPLRDGRSDSFAWNTELKKETEKAGEEPKWFDSAWLWMECYMYRRVCESVFMSNCLKDLDVFEEQKQAAFTNSYKAISSLTMYLMEILSEQELTPLGSMTKNYFLDFLQLSLWGNKCDLSISAGNQNHQEHNPIEQLAKLKPFILIDQAEDVFQILCSAWERLGGQPGQVDIVLDNAGFELVTDLCLAEFLVSTGLASKICFHVKAMPWFVSDVTERDFMWTLKQMSAMNHLAISRFSQKWKSYLQDGKWSLRVSDYWTMPNDYNQMKELFPNLYSDLSSTDFILFKGDLNYRKLVGDLQWDPTTDFSVALRDFKPAPLCVLRTLKSDVVVGLNPGQAEDVKKIDGNWMINGEWAVISVQSVDPSTSESTAH</sequence>
<keyword evidence="10" id="KW-0808">Transferase</keyword>
<dbReference type="STRING" id="6526.A0A2C9JQG7"/>
<dbReference type="InterPro" id="IPR039763">
    <property type="entry name" value="ARMT1"/>
</dbReference>
<dbReference type="GO" id="GO:0032259">
    <property type="term" value="P:methylation"/>
    <property type="evidence" value="ECO:0007669"/>
    <property type="project" value="UniProtKB-KW"/>
</dbReference>
<dbReference type="VEuPathDB" id="VectorBase:BGLB006360"/>
<comment type="function">
    <text evidence="8 10">Metal-dependent phosphatase that shows phosphatase activity against several substrates, including fructose-1-phosphate and fructose-6-phosphate. Its preference for fructose-1-phosphate, a strong glycating agent that causes DNA damage rather than a canonical yeast metabolite, suggests a damage-control function in hexose phosphate metabolism. Has also been shown to have O-methyltransferase activity that methylates glutamate residues of target proteins to form gamma-glutamyl methyl ester residues. Possibly methylates PCNA, suggesting it is involved in the DNA damage response.</text>
</comment>
<dbReference type="Gene3D" id="1.20.930.60">
    <property type="match status" value="1"/>
</dbReference>
<name>A0A2C9JQG7_BIOGL</name>
<evidence type="ECO:0000313" key="12">
    <source>
        <dbReference type="EnsemblMetazoa" id="BGLB006360-PB"/>
    </source>
</evidence>
<dbReference type="GO" id="GO:0008983">
    <property type="term" value="F:protein-glutamate O-methyltransferase activity"/>
    <property type="evidence" value="ECO:0007669"/>
    <property type="project" value="RHEA"/>
</dbReference>
<dbReference type="GO" id="GO:0046872">
    <property type="term" value="F:metal ion binding"/>
    <property type="evidence" value="ECO:0007669"/>
    <property type="project" value="UniProtKB-UniRule"/>
</dbReference>
<dbReference type="FunFam" id="3.40.50.10880:FF:000005">
    <property type="entry name" value="DUF89-domain-containing protein"/>
    <property type="match status" value="1"/>
</dbReference>
<evidence type="ECO:0000256" key="8">
    <source>
        <dbReference type="ARBA" id="ARBA00045980"/>
    </source>
</evidence>
<dbReference type="GO" id="GO:0103026">
    <property type="term" value="F:fructose-1-phosphatase activity"/>
    <property type="evidence" value="ECO:0007669"/>
    <property type="project" value="RHEA"/>
</dbReference>
<evidence type="ECO:0000256" key="4">
    <source>
        <dbReference type="ARBA" id="ARBA00022596"/>
    </source>
</evidence>
<evidence type="ECO:0000256" key="1">
    <source>
        <dbReference type="ARBA" id="ARBA00000807"/>
    </source>
</evidence>
<evidence type="ECO:0000313" key="13">
    <source>
        <dbReference type="Proteomes" id="UP000076420"/>
    </source>
</evidence>